<dbReference type="GO" id="GO:0050661">
    <property type="term" value="F:NADP binding"/>
    <property type="evidence" value="ECO:0007669"/>
    <property type="project" value="InterPro"/>
</dbReference>
<evidence type="ECO:0000256" key="1">
    <source>
        <dbReference type="ARBA" id="ARBA00004959"/>
    </source>
</evidence>
<dbReference type="InterPro" id="IPR006115">
    <property type="entry name" value="6PGDH_NADP-bd"/>
</dbReference>
<comment type="pathway">
    <text evidence="1">Carbohydrate degradation; pentose phosphate pathway.</text>
</comment>
<dbReference type="InterPro" id="IPR004849">
    <property type="entry name" value="6DGDH_YqeC"/>
</dbReference>
<dbReference type="AlphaFoldDB" id="A0AA96GI73"/>
<dbReference type="InterPro" id="IPR013328">
    <property type="entry name" value="6PGD_dom2"/>
</dbReference>
<dbReference type="InterPro" id="IPR008927">
    <property type="entry name" value="6-PGluconate_DH-like_C_sf"/>
</dbReference>
<dbReference type="SUPFAM" id="SSF48179">
    <property type="entry name" value="6-phosphogluconate dehydrogenase C-terminal domain-like"/>
    <property type="match status" value="1"/>
</dbReference>
<dbReference type="PROSITE" id="PS00895">
    <property type="entry name" value="3_HYDROXYISOBUT_DH"/>
    <property type="match status" value="1"/>
</dbReference>
<evidence type="ECO:0000313" key="6">
    <source>
        <dbReference type="EMBL" id="WNM61928.1"/>
    </source>
</evidence>
<dbReference type="SUPFAM" id="SSF51735">
    <property type="entry name" value="NAD(P)-binding Rossmann-fold domains"/>
    <property type="match status" value="1"/>
</dbReference>
<sequence length="297" mass="32564">MDIGFIGLGKMGMNMVTRLSQGGHRVVAYDRSADLISEAETKGANPSSSLEDLITKLPKPRVVWVMVPSGQPTEETVQHLGKILEPNDIIIDGGNTKFHDDVRRAADLHTRGIQYIDAGTSGGIWGLQIGYCLMVGGKQEPVKRLAPIFTTLAPENGWAHVGGHGAGHYVKMVHNGIEYSMMQGYAEGFELMSKSDYNLNLATIADLWMHGSVVRSWLLELAAGALKQDPKLEQLQGYVQDSGEGRWMIMDAIEKDVPVPTLTTALFTRFRSRQDTSFAEKMLAALRKAFGGHSVRP</sequence>
<comment type="similarity">
    <text evidence="2">Belongs to the 6-phosphogluconate dehydrogenase family.</text>
</comment>
<gene>
    <name evidence="6" type="primary">gnd</name>
    <name evidence="6" type="ORF">PQG83_19635</name>
</gene>
<dbReference type="Gene3D" id="1.10.1040.10">
    <property type="entry name" value="N-(1-d-carboxylethyl)-l-norvaline Dehydrogenase, domain 2"/>
    <property type="match status" value="1"/>
</dbReference>
<dbReference type="InterPro" id="IPR006183">
    <property type="entry name" value="Pgluconate_DH"/>
</dbReference>
<keyword evidence="3" id="KW-0560">Oxidoreductase</keyword>
<feature type="domain" description="6-phosphogluconate dehydrogenase C-terminal" evidence="5">
    <location>
        <begin position="167"/>
        <end position="294"/>
    </location>
</feature>
<protein>
    <submittedName>
        <fullName evidence="6">Decarboxylating 6-phosphogluconate dehydrogenase</fullName>
    </submittedName>
</protein>
<dbReference type="PRINTS" id="PR00076">
    <property type="entry name" value="6PGDHDRGNASE"/>
</dbReference>
<dbReference type="InterPro" id="IPR006114">
    <property type="entry name" value="6PGDH_C"/>
</dbReference>
<dbReference type="EMBL" id="CP116968">
    <property type="protein sequence ID" value="WNM61928.1"/>
    <property type="molecule type" value="Genomic_DNA"/>
</dbReference>
<dbReference type="NCBIfam" id="TIGR00872">
    <property type="entry name" value="gnd_rel"/>
    <property type="match status" value="1"/>
</dbReference>
<organism evidence="6 7">
    <name type="scientific">Candidatus Nitrospira neomarina</name>
    <dbReference type="NCBI Taxonomy" id="3020899"/>
    <lineage>
        <taxon>Bacteria</taxon>
        <taxon>Pseudomonadati</taxon>
        <taxon>Nitrospirota</taxon>
        <taxon>Nitrospiria</taxon>
        <taxon>Nitrospirales</taxon>
        <taxon>Nitrospiraceae</taxon>
        <taxon>Nitrospira</taxon>
    </lineage>
</organism>
<evidence type="ECO:0000256" key="2">
    <source>
        <dbReference type="ARBA" id="ARBA00008419"/>
    </source>
</evidence>
<dbReference type="RefSeq" id="WP_312744660.1">
    <property type="nucleotide sequence ID" value="NZ_CP116968.1"/>
</dbReference>
<proteinExistence type="inferred from homology"/>
<evidence type="ECO:0000256" key="4">
    <source>
        <dbReference type="ARBA" id="ARBA00023064"/>
    </source>
</evidence>
<evidence type="ECO:0000256" key="3">
    <source>
        <dbReference type="ARBA" id="ARBA00023002"/>
    </source>
</evidence>
<dbReference type="Pfam" id="PF03446">
    <property type="entry name" value="NAD_binding_2"/>
    <property type="match status" value="1"/>
</dbReference>
<name>A0AA96GI73_9BACT</name>
<dbReference type="NCBIfam" id="NF007161">
    <property type="entry name" value="PRK09599.1"/>
    <property type="match status" value="1"/>
</dbReference>
<keyword evidence="7" id="KW-1185">Reference proteome</keyword>
<keyword evidence="4" id="KW-0311">Gluconate utilization</keyword>
<dbReference type="GO" id="GO:0016054">
    <property type="term" value="P:organic acid catabolic process"/>
    <property type="evidence" value="ECO:0007669"/>
    <property type="project" value="UniProtKB-ARBA"/>
</dbReference>
<dbReference type="InterPro" id="IPR002204">
    <property type="entry name" value="3-OH-isobutyrate_DH-rel_CS"/>
</dbReference>
<reference evidence="6 7" key="1">
    <citation type="submission" date="2023-01" db="EMBL/GenBank/DDBJ databases">
        <title>Cultivation and genomic characterization of new, ubiquitous marine nitrite-oxidizing bacteria from the Nitrospirales.</title>
        <authorList>
            <person name="Mueller A.J."/>
            <person name="Daebeler A."/>
            <person name="Herbold C.W."/>
            <person name="Kirkegaard R.H."/>
            <person name="Daims H."/>
        </authorList>
    </citation>
    <scope>NUCLEOTIDE SEQUENCE [LARGE SCALE GENOMIC DNA]</scope>
    <source>
        <strain evidence="6 7">DK</strain>
    </source>
</reference>
<dbReference type="Proteomes" id="UP001302494">
    <property type="component" value="Chromosome"/>
</dbReference>
<dbReference type="GO" id="GO:0019521">
    <property type="term" value="P:D-gluconate metabolic process"/>
    <property type="evidence" value="ECO:0007669"/>
    <property type="project" value="UniProtKB-KW"/>
</dbReference>
<dbReference type="Pfam" id="PF00393">
    <property type="entry name" value="6PGD"/>
    <property type="match status" value="1"/>
</dbReference>
<accession>A0AA96GI73</accession>
<dbReference type="KEGG" id="nneo:PQG83_19635"/>
<dbReference type="SMART" id="SM01350">
    <property type="entry name" value="6PGD"/>
    <property type="match status" value="1"/>
</dbReference>
<dbReference type="InterPro" id="IPR036291">
    <property type="entry name" value="NAD(P)-bd_dom_sf"/>
</dbReference>
<evidence type="ECO:0000259" key="5">
    <source>
        <dbReference type="SMART" id="SM01350"/>
    </source>
</evidence>
<dbReference type="PANTHER" id="PTHR11811">
    <property type="entry name" value="6-PHOSPHOGLUCONATE DEHYDROGENASE"/>
    <property type="match status" value="1"/>
</dbReference>
<dbReference type="GO" id="GO:0006098">
    <property type="term" value="P:pentose-phosphate shunt"/>
    <property type="evidence" value="ECO:0007669"/>
    <property type="project" value="InterPro"/>
</dbReference>
<dbReference type="GO" id="GO:0004616">
    <property type="term" value="F:phosphogluconate dehydrogenase (decarboxylating) activity"/>
    <property type="evidence" value="ECO:0007669"/>
    <property type="project" value="InterPro"/>
</dbReference>
<evidence type="ECO:0000313" key="7">
    <source>
        <dbReference type="Proteomes" id="UP001302494"/>
    </source>
</evidence>
<dbReference type="Gene3D" id="3.40.50.720">
    <property type="entry name" value="NAD(P)-binding Rossmann-like Domain"/>
    <property type="match status" value="1"/>
</dbReference>